<evidence type="ECO:0000259" key="3">
    <source>
        <dbReference type="Pfam" id="PF00685"/>
    </source>
</evidence>
<gene>
    <name evidence="4" type="ORF">MEDL_45284</name>
</gene>
<evidence type="ECO:0000313" key="4">
    <source>
        <dbReference type="EMBL" id="CAG2232609.1"/>
    </source>
</evidence>
<proteinExistence type="inferred from homology"/>
<protein>
    <submittedName>
        <fullName evidence="4">SULT1</fullName>
        <ecNumber evidence="4">2.8.2.-</ecNumber>
    </submittedName>
</protein>
<dbReference type="EMBL" id="CAJPWZ010002187">
    <property type="protein sequence ID" value="CAG2232609.1"/>
    <property type="molecule type" value="Genomic_DNA"/>
</dbReference>
<dbReference type="Proteomes" id="UP000683360">
    <property type="component" value="Unassembled WGS sequence"/>
</dbReference>
<feature type="domain" description="Sulfotransferase" evidence="3">
    <location>
        <begin position="56"/>
        <end position="294"/>
    </location>
</feature>
<dbReference type="Pfam" id="PF00685">
    <property type="entry name" value="Sulfotransfer_1"/>
    <property type="match status" value="1"/>
</dbReference>
<comment type="similarity">
    <text evidence="1">Belongs to the sulfotransferase 1 family.</text>
</comment>
<dbReference type="EC" id="2.8.2.-" evidence="4"/>
<dbReference type="SUPFAM" id="SSF52540">
    <property type="entry name" value="P-loop containing nucleoside triphosphate hydrolases"/>
    <property type="match status" value="1"/>
</dbReference>
<evidence type="ECO:0000313" key="5">
    <source>
        <dbReference type="Proteomes" id="UP000683360"/>
    </source>
</evidence>
<organism evidence="4 5">
    <name type="scientific">Mytilus edulis</name>
    <name type="common">Blue mussel</name>
    <dbReference type="NCBI Taxonomy" id="6550"/>
    <lineage>
        <taxon>Eukaryota</taxon>
        <taxon>Metazoa</taxon>
        <taxon>Spiralia</taxon>
        <taxon>Lophotrochozoa</taxon>
        <taxon>Mollusca</taxon>
        <taxon>Bivalvia</taxon>
        <taxon>Autobranchia</taxon>
        <taxon>Pteriomorphia</taxon>
        <taxon>Mytilida</taxon>
        <taxon>Mytiloidea</taxon>
        <taxon>Mytilidae</taxon>
        <taxon>Mytilinae</taxon>
        <taxon>Mytilus</taxon>
    </lineage>
</organism>
<dbReference type="OrthoDB" id="6341251at2759"/>
<dbReference type="Gene3D" id="3.40.50.300">
    <property type="entry name" value="P-loop containing nucleotide triphosphate hydrolases"/>
    <property type="match status" value="1"/>
</dbReference>
<dbReference type="InterPro" id="IPR027417">
    <property type="entry name" value="P-loop_NTPase"/>
</dbReference>
<evidence type="ECO:0000256" key="1">
    <source>
        <dbReference type="ARBA" id="ARBA00005771"/>
    </source>
</evidence>
<dbReference type="AlphaFoldDB" id="A0A8S3TLT3"/>
<comment type="caution">
    <text evidence="4">The sequence shown here is derived from an EMBL/GenBank/DDBJ whole genome shotgun (WGS) entry which is preliminary data.</text>
</comment>
<keyword evidence="2 4" id="KW-0808">Transferase</keyword>
<sequence>MFRDGKYKQRDEKPWRKIMKMGGPFVYDNVMWPPFPGLCPDSEKKFKEKQDMECRDTDVYLCSFPKAGTNWTHEVLSMLMSQSTSYNLWVKQKSLLELCDPIDSVTKRPSPRLLMTHMPYRYLPSQLQNGKGKIVYVQRNPKDLFVSLYNFEKGKSAIGKHLSWEEFFEKTVIKDEGALYGGWYEYTKEWEKQLGHDNILQLYYEDMKKDLTGNILKIADFIETSCSKELAETIADKCSFDNLKANRIDPTSFLTDGGKSTLFRKGQVGDWKNWFTVAQNEIFDRNYKDVMKGTTLNFLYEL</sequence>
<reference evidence="4" key="1">
    <citation type="submission" date="2021-03" db="EMBL/GenBank/DDBJ databases">
        <authorList>
            <person name="Bekaert M."/>
        </authorList>
    </citation>
    <scope>NUCLEOTIDE SEQUENCE</scope>
</reference>
<evidence type="ECO:0000256" key="2">
    <source>
        <dbReference type="ARBA" id="ARBA00022679"/>
    </source>
</evidence>
<accession>A0A8S3TLT3</accession>
<dbReference type="PANTHER" id="PTHR11783">
    <property type="entry name" value="SULFOTRANSFERASE SULT"/>
    <property type="match status" value="1"/>
</dbReference>
<name>A0A8S3TLT3_MYTED</name>
<dbReference type="GO" id="GO:0008146">
    <property type="term" value="F:sulfotransferase activity"/>
    <property type="evidence" value="ECO:0007669"/>
    <property type="project" value="InterPro"/>
</dbReference>
<keyword evidence="5" id="KW-1185">Reference proteome</keyword>
<dbReference type="InterPro" id="IPR000863">
    <property type="entry name" value="Sulfotransferase_dom"/>
</dbReference>